<feature type="transmembrane region" description="Helical" evidence="4">
    <location>
        <begin position="52"/>
        <end position="70"/>
    </location>
</feature>
<protein>
    <submittedName>
        <fullName evidence="6">MFS transporter</fullName>
    </submittedName>
</protein>
<evidence type="ECO:0000256" key="1">
    <source>
        <dbReference type="ARBA" id="ARBA00022692"/>
    </source>
</evidence>
<feature type="transmembrane region" description="Helical" evidence="4">
    <location>
        <begin position="21"/>
        <end position="40"/>
    </location>
</feature>
<feature type="transmembrane region" description="Helical" evidence="4">
    <location>
        <begin position="105"/>
        <end position="127"/>
    </location>
</feature>
<dbReference type="GO" id="GO:0022857">
    <property type="term" value="F:transmembrane transporter activity"/>
    <property type="evidence" value="ECO:0007669"/>
    <property type="project" value="InterPro"/>
</dbReference>
<accession>A0A6C0U6C1</accession>
<feature type="domain" description="Major facilitator superfamily (MFS) profile" evidence="5">
    <location>
        <begin position="15"/>
        <end position="297"/>
    </location>
</feature>
<gene>
    <name evidence="6" type="ORF">G3T16_17385</name>
</gene>
<dbReference type="InterPro" id="IPR011701">
    <property type="entry name" value="MFS"/>
</dbReference>
<feature type="transmembrane region" description="Helical" evidence="4">
    <location>
        <begin position="172"/>
        <end position="192"/>
    </location>
</feature>
<evidence type="ECO:0000256" key="2">
    <source>
        <dbReference type="ARBA" id="ARBA00022989"/>
    </source>
</evidence>
<dbReference type="PANTHER" id="PTHR11360">
    <property type="entry name" value="MONOCARBOXYLATE TRANSPORTER"/>
    <property type="match status" value="1"/>
</dbReference>
<organism evidence="6 7">
    <name type="scientific">Kineobactrum salinum</name>
    <dbReference type="NCBI Taxonomy" id="2708301"/>
    <lineage>
        <taxon>Bacteria</taxon>
        <taxon>Pseudomonadati</taxon>
        <taxon>Pseudomonadota</taxon>
        <taxon>Gammaproteobacteria</taxon>
        <taxon>Cellvibrionales</taxon>
        <taxon>Halieaceae</taxon>
        <taxon>Kineobactrum</taxon>
    </lineage>
</organism>
<reference evidence="6 7" key="1">
    <citation type="submission" date="2020-02" db="EMBL/GenBank/DDBJ databases">
        <title>Genome sequencing for Kineobactrum sp. M2.</title>
        <authorList>
            <person name="Park S.-J."/>
        </authorList>
    </citation>
    <scope>NUCLEOTIDE SEQUENCE [LARGE SCALE GENOMIC DNA]</scope>
    <source>
        <strain evidence="6 7">M2</strain>
    </source>
</reference>
<evidence type="ECO:0000256" key="3">
    <source>
        <dbReference type="ARBA" id="ARBA00023136"/>
    </source>
</evidence>
<dbReference type="InterPro" id="IPR020846">
    <property type="entry name" value="MFS_dom"/>
</dbReference>
<dbReference type="InterPro" id="IPR050327">
    <property type="entry name" value="Proton-linked_MCT"/>
</dbReference>
<name>A0A6C0U6C1_9GAMM</name>
<dbReference type="SUPFAM" id="SSF103473">
    <property type="entry name" value="MFS general substrate transporter"/>
    <property type="match status" value="1"/>
</dbReference>
<keyword evidence="1 4" id="KW-0812">Transmembrane</keyword>
<dbReference type="AlphaFoldDB" id="A0A6C0U6C1"/>
<dbReference type="InterPro" id="IPR036259">
    <property type="entry name" value="MFS_trans_sf"/>
</dbReference>
<keyword evidence="2 4" id="KW-1133">Transmembrane helix</keyword>
<proteinExistence type="predicted"/>
<feature type="transmembrane region" description="Helical" evidence="4">
    <location>
        <begin position="82"/>
        <end position="99"/>
    </location>
</feature>
<keyword evidence="7" id="KW-1185">Reference proteome</keyword>
<dbReference type="Gene3D" id="1.20.1250.20">
    <property type="entry name" value="MFS general substrate transporter like domains"/>
    <property type="match status" value="1"/>
</dbReference>
<dbReference type="PANTHER" id="PTHR11360:SF290">
    <property type="entry name" value="MONOCARBOXYLATE MFS PERMEASE"/>
    <property type="match status" value="1"/>
</dbReference>
<evidence type="ECO:0000259" key="5">
    <source>
        <dbReference type="PROSITE" id="PS50850"/>
    </source>
</evidence>
<dbReference type="PROSITE" id="PS50850">
    <property type="entry name" value="MFS"/>
    <property type="match status" value="1"/>
</dbReference>
<dbReference type="RefSeq" id="WP_163496329.1">
    <property type="nucleotide sequence ID" value="NZ_CP048711.1"/>
</dbReference>
<feature type="transmembrane region" description="Helical" evidence="4">
    <location>
        <begin position="139"/>
        <end position="160"/>
    </location>
</feature>
<dbReference type="Proteomes" id="UP000477680">
    <property type="component" value="Chromosome"/>
</dbReference>
<feature type="transmembrane region" description="Helical" evidence="4">
    <location>
        <begin position="223"/>
        <end position="242"/>
    </location>
</feature>
<sequence>MTYSPVQEEWRRGWPVILAGLLGYGSASGFFIIASSLFIAPMQAELGWSAKQLTFLPIVVFLLAVFNPVAGILTDRWGARRIVIVGLCLYSIGVVGMAITPAKPYYLYAIAAFIGITAPLSSVSPVVKGVAGWFRLSSGTAFGLTLSGVSFISLIGMPLINYAIHSFGWRSGYMVFAGLSLVIGLPAVVLGFREHPQACSAPASSHPVLGGTHWREALRSTRFWSLFLALFLTSAALGGFLGHLQPILALKDFAVAQATILGVVYAVSVLLGRLVGGFSLTGFPMESLLAHFWFCRQ</sequence>
<evidence type="ECO:0000313" key="6">
    <source>
        <dbReference type="EMBL" id="QIB66899.1"/>
    </source>
</evidence>
<evidence type="ECO:0000256" key="4">
    <source>
        <dbReference type="SAM" id="Phobius"/>
    </source>
</evidence>
<evidence type="ECO:0000313" key="7">
    <source>
        <dbReference type="Proteomes" id="UP000477680"/>
    </source>
</evidence>
<feature type="transmembrane region" description="Helical" evidence="4">
    <location>
        <begin position="254"/>
        <end position="275"/>
    </location>
</feature>
<dbReference type="KEGG" id="kim:G3T16_17385"/>
<dbReference type="Pfam" id="PF07690">
    <property type="entry name" value="MFS_1"/>
    <property type="match status" value="1"/>
</dbReference>
<keyword evidence="3 4" id="KW-0472">Membrane</keyword>
<dbReference type="EMBL" id="CP048711">
    <property type="protein sequence ID" value="QIB66899.1"/>
    <property type="molecule type" value="Genomic_DNA"/>
</dbReference>